<feature type="domain" description="PAC" evidence="11">
    <location>
        <begin position="186"/>
        <end position="238"/>
    </location>
</feature>
<keyword evidence="4" id="KW-0808">Transferase</keyword>
<evidence type="ECO:0000256" key="7">
    <source>
        <dbReference type="ARBA" id="ARBA00022840"/>
    </source>
</evidence>
<dbReference type="Pfam" id="PF00989">
    <property type="entry name" value="PAS"/>
    <property type="match status" value="1"/>
</dbReference>
<dbReference type="KEGG" id="epl:P4G45_08020"/>
<dbReference type="GO" id="GO:0005524">
    <property type="term" value="F:ATP binding"/>
    <property type="evidence" value="ECO:0007669"/>
    <property type="project" value="UniProtKB-KW"/>
</dbReference>
<dbReference type="InterPro" id="IPR036097">
    <property type="entry name" value="HisK_dim/P_sf"/>
</dbReference>
<dbReference type="SUPFAM" id="SSF55785">
    <property type="entry name" value="PYP-like sensor domain (PAS domain)"/>
    <property type="match status" value="2"/>
</dbReference>
<dbReference type="InterPro" id="IPR000700">
    <property type="entry name" value="PAS-assoc_C"/>
</dbReference>
<keyword evidence="8" id="KW-0902">Two-component regulatory system</keyword>
<dbReference type="EC" id="2.7.13.3" evidence="2"/>
<accession>A0AAU7D3F3</accession>
<evidence type="ECO:0000256" key="4">
    <source>
        <dbReference type="ARBA" id="ARBA00022679"/>
    </source>
</evidence>
<keyword evidence="7" id="KW-0067">ATP-binding</keyword>
<dbReference type="Pfam" id="PF02518">
    <property type="entry name" value="HATPase_c"/>
    <property type="match status" value="1"/>
</dbReference>
<reference evidence="13" key="1">
    <citation type="submission" date="2023-03" db="EMBL/GenBank/DDBJ databases">
        <title>Edaphobacter sp.</title>
        <authorList>
            <person name="Huber K.J."/>
            <person name="Papendorf J."/>
            <person name="Pilke C."/>
            <person name="Bunk B."/>
            <person name="Sproeer C."/>
            <person name="Pester M."/>
        </authorList>
    </citation>
    <scope>NUCLEOTIDE SEQUENCE</scope>
    <source>
        <strain evidence="12">DSM 109919</strain>
        <strain evidence="13">DSM 109920</strain>
    </source>
</reference>
<dbReference type="CDD" id="cd00130">
    <property type="entry name" value="PAS"/>
    <property type="match status" value="2"/>
</dbReference>
<dbReference type="Gene3D" id="1.10.287.130">
    <property type="match status" value="1"/>
</dbReference>
<dbReference type="PRINTS" id="PR00344">
    <property type="entry name" value="BCTRLSENSOR"/>
</dbReference>
<dbReference type="PANTHER" id="PTHR43065">
    <property type="entry name" value="SENSOR HISTIDINE KINASE"/>
    <property type="match status" value="1"/>
</dbReference>
<dbReference type="EMBL" id="CP121195">
    <property type="protein sequence ID" value="XBH15190.1"/>
    <property type="molecule type" value="Genomic_DNA"/>
</dbReference>
<keyword evidence="3" id="KW-0597">Phosphoprotein</keyword>
<dbReference type="PROSITE" id="PS50112">
    <property type="entry name" value="PAS"/>
    <property type="match status" value="1"/>
</dbReference>
<dbReference type="RefSeq" id="WP_348269150.1">
    <property type="nucleotide sequence ID" value="NZ_CP121194.1"/>
</dbReference>
<evidence type="ECO:0000259" key="11">
    <source>
        <dbReference type="PROSITE" id="PS50113"/>
    </source>
</evidence>
<evidence type="ECO:0000256" key="8">
    <source>
        <dbReference type="ARBA" id="ARBA00023012"/>
    </source>
</evidence>
<dbReference type="SUPFAM" id="SSF47384">
    <property type="entry name" value="Homodimeric domain of signal transducing histidine kinase"/>
    <property type="match status" value="1"/>
</dbReference>
<dbReference type="Gene3D" id="3.30.565.10">
    <property type="entry name" value="Histidine kinase-like ATPase, C-terminal domain"/>
    <property type="match status" value="1"/>
</dbReference>
<feature type="domain" description="PAS" evidence="10">
    <location>
        <begin position="113"/>
        <end position="160"/>
    </location>
</feature>
<evidence type="ECO:0000256" key="5">
    <source>
        <dbReference type="ARBA" id="ARBA00022741"/>
    </source>
</evidence>
<evidence type="ECO:0000256" key="6">
    <source>
        <dbReference type="ARBA" id="ARBA00022777"/>
    </source>
</evidence>
<comment type="catalytic activity">
    <reaction evidence="1">
        <text>ATP + protein L-histidine = ADP + protein N-phospho-L-histidine.</text>
        <dbReference type="EC" id="2.7.13.3"/>
    </reaction>
</comment>
<dbReference type="SMART" id="SM00388">
    <property type="entry name" value="HisKA"/>
    <property type="match status" value="1"/>
</dbReference>
<dbReference type="InterPro" id="IPR000014">
    <property type="entry name" value="PAS"/>
</dbReference>
<evidence type="ECO:0000313" key="12">
    <source>
        <dbReference type="EMBL" id="XBH11660.1"/>
    </source>
</evidence>
<dbReference type="InterPro" id="IPR003594">
    <property type="entry name" value="HATPase_dom"/>
</dbReference>
<evidence type="ECO:0000259" key="9">
    <source>
        <dbReference type="PROSITE" id="PS50109"/>
    </source>
</evidence>
<dbReference type="InterPro" id="IPR004358">
    <property type="entry name" value="Sig_transdc_His_kin-like_C"/>
</dbReference>
<dbReference type="InterPro" id="IPR036890">
    <property type="entry name" value="HATPase_C_sf"/>
</dbReference>
<dbReference type="GO" id="GO:0000155">
    <property type="term" value="F:phosphorelay sensor kinase activity"/>
    <property type="evidence" value="ECO:0007669"/>
    <property type="project" value="InterPro"/>
</dbReference>
<gene>
    <name evidence="12" type="ORF">P4G45_08020</name>
    <name evidence="13" type="ORF">P8936_08490</name>
</gene>
<sequence length="478" mass="53048">MKMDGTLLYANERFLSLTQLALPDLKNLRFQQLLTRGAAIFYETQFAPSLILRGYLDEISFELIRADKSRVPVFVNAIARRDAFGSQIDIVMAVFEASQRRAYEEELLRSRKSSEQVAEVVHRSSDAIITLTDKGVIRNWNRGAAQIFGWQRDEVLGQELASLLLRDSGQIEFARATSILHSGADQTFELEGFHKSGRSIQLSLSLTAHMEAPGVLVAFSAIIRDITARKLSEKALIQTEKLASVGRLASSIAHEINNPLEAITNLLYILAGEVEGTQARDLVQTAQEELARVSHIAAHTLQFHRQSSNRTPLDLRILFESVLGLYRARMINSGITAEIETRRASSLYCYEGELRQIIVNIVANAYDAMKKGGRLLLRARDATDWRTGTKCVRLTVADTGIGIEKEILARIFEPFFTTKGIGGTGLGLWITQGLVENNRGIIQLRSTTSSSKCGTVVVLRFLIDPPADQSSEAKSLAR</sequence>
<dbReference type="Pfam" id="PF13426">
    <property type="entry name" value="PAS_9"/>
    <property type="match status" value="1"/>
</dbReference>
<feature type="domain" description="Histidine kinase" evidence="9">
    <location>
        <begin position="251"/>
        <end position="465"/>
    </location>
</feature>
<dbReference type="SMART" id="SM00387">
    <property type="entry name" value="HATPase_c"/>
    <property type="match status" value="1"/>
</dbReference>
<dbReference type="Pfam" id="PF00512">
    <property type="entry name" value="HisKA"/>
    <property type="match status" value="1"/>
</dbReference>
<keyword evidence="6" id="KW-0418">Kinase</keyword>
<evidence type="ECO:0000256" key="3">
    <source>
        <dbReference type="ARBA" id="ARBA00022553"/>
    </source>
</evidence>
<dbReference type="EMBL" id="CP121194">
    <property type="protein sequence ID" value="XBH11660.1"/>
    <property type="molecule type" value="Genomic_DNA"/>
</dbReference>
<proteinExistence type="predicted"/>
<dbReference type="InterPro" id="IPR005467">
    <property type="entry name" value="His_kinase_dom"/>
</dbReference>
<evidence type="ECO:0000313" key="13">
    <source>
        <dbReference type="EMBL" id="XBH15190.1"/>
    </source>
</evidence>
<dbReference type="CDD" id="cd00082">
    <property type="entry name" value="HisKA"/>
    <property type="match status" value="1"/>
</dbReference>
<dbReference type="AlphaFoldDB" id="A0AAU7DC38"/>
<accession>A0AAU7DC38</accession>
<dbReference type="Gene3D" id="3.30.450.20">
    <property type="entry name" value="PAS domain"/>
    <property type="match status" value="2"/>
</dbReference>
<evidence type="ECO:0000259" key="10">
    <source>
        <dbReference type="PROSITE" id="PS50112"/>
    </source>
</evidence>
<dbReference type="InterPro" id="IPR003661">
    <property type="entry name" value="HisK_dim/P_dom"/>
</dbReference>
<dbReference type="SUPFAM" id="SSF55874">
    <property type="entry name" value="ATPase domain of HSP90 chaperone/DNA topoisomerase II/histidine kinase"/>
    <property type="match status" value="1"/>
</dbReference>
<dbReference type="PROSITE" id="PS50113">
    <property type="entry name" value="PAC"/>
    <property type="match status" value="1"/>
</dbReference>
<organism evidence="13">
    <name type="scientific">Edaphobacter paludis</name>
    <dbReference type="NCBI Taxonomy" id="3035702"/>
    <lineage>
        <taxon>Bacteria</taxon>
        <taxon>Pseudomonadati</taxon>
        <taxon>Acidobacteriota</taxon>
        <taxon>Terriglobia</taxon>
        <taxon>Terriglobales</taxon>
        <taxon>Acidobacteriaceae</taxon>
        <taxon>Edaphobacter</taxon>
    </lineage>
</organism>
<dbReference type="PANTHER" id="PTHR43065:SF46">
    <property type="entry name" value="C4-DICARBOXYLATE TRANSPORT SENSOR PROTEIN DCTB"/>
    <property type="match status" value="1"/>
</dbReference>
<dbReference type="GO" id="GO:0006355">
    <property type="term" value="P:regulation of DNA-templated transcription"/>
    <property type="evidence" value="ECO:0007669"/>
    <property type="project" value="InterPro"/>
</dbReference>
<evidence type="ECO:0000256" key="1">
    <source>
        <dbReference type="ARBA" id="ARBA00000085"/>
    </source>
</evidence>
<dbReference type="SMART" id="SM00091">
    <property type="entry name" value="PAS"/>
    <property type="match status" value="1"/>
</dbReference>
<keyword evidence="5" id="KW-0547">Nucleotide-binding</keyword>
<protein>
    <recommendedName>
        <fullName evidence="2">histidine kinase</fullName>
        <ecNumber evidence="2">2.7.13.3</ecNumber>
    </recommendedName>
</protein>
<dbReference type="PROSITE" id="PS50109">
    <property type="entry name" value="HIS_KIN"/>
    <property type="match status" value="1"/>
</dbReference>
<dbReference type="InterPro" id="IPR035965">
    <property type="entry name" value="PAS-like_dom_sf"/>
</dbReference>
<evidence type="ECO:0000256" key="2">
    <source>
        <dbReference type="ARBA" id="ARBA00012438"/>
    </source>
</evidence>
<name>A0AAU7DC38_9BACT</name>
<dbReference type="NCBIfam" id="TIGR00229">
    <property type="entry name" value="sensory_box"/>
    <property type="match status" value="1"/>
</dbReference>
<dbReference type="InterPro" id="IPR013767">
    <property type="entry name" value="PAS_fold"/>
</dbReference>